<comment type="similarity">
    <text evidence="2">Belongs to the bacterial solute-binding protein 1 family.</text>
</comment>
<evidence type="ECO:0000256" key="4">
    <source>
        <dbReference type="ARBA" id="ARBA00022729"/>
    </source>
</evidence>
<organism evidence="6 7">
    <name type="scientific">Paenibacillus oceani</name>
    <dbReference type="NCBI Taxonomy" id="2772510"/>
    <lineage>
        <taxon>Bacteria</taxon>
        <taxon>Bacillati</taxon>
        <taxon>Bacillota</taxon>
        <taxon>Bacilli</taxon>
        <taxon>Bacillales</taxon>
        <taxon>Paenibacillaceae</taxon>
        <taxon>Paenibacillus</taxon>
    </lineage>
</organism>
<dbReference type="InterPro" id="IPR050490">
    <property type="entry name" value="Bact_solute-bd_prot1"/>
</dbReference>
<keyword evidence="3" id="KW-0813">Transport</keyword>
<comment type="subcellular location">
    <subcellularLocation>
        <location evidence="1">Cell envelope</location>
    </subcellularLocation>
</comment>
<dbReference type="Proteomes" id="UP000639396">
    <property type="component" value="Unassembled WGS sequence"/>
</dbReference>
<evidence type="ECO:0000256" key="3">
    <source>
        <dbReference type="ARBA" id="ARBA00022448"/>
    </source>
</evidence>
<keyword evidence="5" id="KW-0812">Transmembrane</keyword>
<comment type="caution">
    <text evidence="6">The sequence shown here is derived from an EMBL/GenBank/DDBJ whole genome shotgun (WGS) entry which is preliminary data.</text>
</comment>
<dbReference type="RefSeq" id="WP_190929813.1">
    <property type="nucleotide sequence ID" value="NZ_JACXJA010000027.1"/>
</dbReference>
<dbReference type="SUPFAM" id="SSF53850">
    <property type="entry name" value="Periplasmic binding protein-like II"/>
    <property type="match status" value="1"/>
</dbReference>
<dbReference type="PANTHER" id="PTHR43649">
    <property type="entry name" value="ARABINOSE-BINDING PROTEIN-RELATED"/>
    <property type="match status" value="1"/>
</dbReference>
<reference evidence="6" key="1">
    <citation type="submission" date="2020-09" db="EMBL/GenBank/DDBJ databases">
        <title>A novel bacterium of genus Paenibacillus, isolated from South China Sea.</title>
        <authorList>
            <person name="Huang H."/>
            <person name="Mo K."/>
            <person name="Hu Y."/>
        </authorList>
    </citation>
    <scope>NUCLEOTIDE SEQUENCE</scope>
    <source>
        <strain evidence="6">IB182363</strain>
    </source>
</reference>
<evidence type="ECO:0000256" key="5">
    <source>
        <dbReference type="SAM" id="Phobius"/>
    </source>
</evidence>
<keyword evidence="5" id="KW-1133">Transmembrane helix</keyword>
<evidence type="ECO:0000256" key="1">
    <source>
        <dbReference type="ARBA" id="ARBA00004196"/>
    </source>
</evidence>
<proteinExistence type="inferred from homology"/>
<feature type="transmembrane region" description="Helical" evidence="5">
    <location>
        <begin position="12"/>
        <end position="32"/>
    </location>
</feature>
<dbReference type="AlphaFoldDB" id="A0A927CE80"/>
<keyword evidence="4" id="KW-0732">Signal</keyword>
<dbReference type="EMBL" id="JACXJA010000027">
    <property type="protein sequence ID" value="MBD2864190.1"/>
    <property type="molecule type" value="Genomic_DNA"/>
</dbReference>
<name>A0A927CE80_9BACL</name>
<dbReference type="GO" id="GO:0030313">
    <property type="term" value="C:cell envelope"/>
    <property type="evidence" value="ECO:0007669"/>
    <property type="project" value="UniProtKB-SubCell"/>
</dbReference>
<accession>A0A927CE80</accession>
<gene>
    <name evidence="6" type="ORF">IDH45_19590</name>
</gene>
<evidence type="ECO:0000256" key="2">
    <source>
        <dbReference type="ARBA" id="ARBA00008520"/>
    </source>
</evidence>
<evidence type="ECO:0000313" key="7">
    <source>
        <dbReference type="Proteomes" id="UP000639396"/>
    </source>
</evidence>
<sequence>MQLNRRRGNGRKVKAGVAALVCALFVIAFIVVRPVSERISRLTGETSRDPDDRVDLEQPVRLKVVYPDEQIFMEKYGKSFMLRYPNVSFEVLTAVPGDPGIPLAESGSIKKMLNQQRPDVLLLNQESLGYLAAKNQLAALDSWIVRDRFDLQAFDSKVTDRLRQLGGGLLYGLAPEIERMGLFYNRDLFRSEGFAFPVSRMSWYDVLQTAARFQAEGGDGERIFGLSVYPRSTPGSLISLVAATLDLRMIDPVSRGLTLQAAGWRDVWTTVIGGYKNGYLAWETLPARNLFLEGKVAMSVQPFTFLSKLRESGGVSFDWDVVTEPVNPGSPDQSATFQIPMIYAVYAGSPSAKVAWELVKHINSPEIADQQIRDNREVPLLSRKQQLLERLRSSGVKADIDCFYELKPGASVSAPKDGVPAAFRSVFAGMMDGEAAQVLEGRKTVAEALQAMERQGGEALLHSRTEGR</sequence>
<protein>
    <submittedName>
        <fullName evidence="6">Extracellular solute-binding protein</fullName>
    </submittedName>
</protein>
<dbReference type="Gene3D" id="3.40.190.10">
    <property type="entry name" value="Periplasmic binding protein-like II"/>
    <property type="match status" value="1"/>
</dbReference>
<dbReference type="Pfam" id="PF13416">
    <property type="entry name" value="SBP_bac_8"/>
    <property type="match status" value="1"/>
</dbReference>
<keyword evidence="5" id="KW-0472">Membrane</keyword>
<evidence type="ECO:0000313" key="6">
    <source>
        <dbReference type="EMBL" id="MBD2864190.1"/>
    </source>
</evidence>
<dbReference type="PANTHER" id="PTHR43649:SF31">
    <property type="entry name" value="SN-GLYCEROL-3-PHOSPHATE-BINDING PERIPLASMIC PROTEIN UGPB"/>
    <property type="match status" value="1"/>
</dbReference>
<keyword evidence="7" id="KW-1185">Reference proteome</keyword>
<dbReference type="InterPro" id="IPR006059">
    <property type="entry name" value="SBP"/>
</dbReference>